<dbReference type="InterPro" id="IPR036388">
    <property type="entry name" value="WH-like_DNA-bd_sf"/>
</dbReference>
<dbReference type="InterPro" id="IPR000835">
    <property type="entry name" value="HTH_MarR-typ"/>
</dbReference>
<evidence type="ECO:0000313" key="2">
    <source>
        <dbReference type="EMBL" id="SER25029.1"/>
    </source>
</evidence>
<feature type="domain" description="HTH marR-type" evidence="1">
    <location>
        <begin position="18"/>
        <end position="154"/>
    </location>
</feature>
<dbReference type="SUPFAM" id="SSF46785">
    <property type="entry name" value="Winged helix' DNA-binding domain"/>
    <property type="match status" value="1"/>
</dbReference>
<accession>A0A1H9MND1</accession>
<dbReference type="Gene3D" id="1.10.10.10">
    <property type="entry name" value="Winged helix-like DNA-binding domain superfamily/Winged helix DNA-binding domain"/>
    <property type="match status" value="1"/>
</dbReference>
<keyword evidence="3" id="KW-1185">Reference proteome</keyword>
<dbReference type="PANTHER" id="PTHR33164">
    <property type="entry name" value="TRANSCRIPTIONAL REGULATOR, MARR FAMILY"/>
    <property type="match status" value="1"/>
</dbReference>
<dbReference type="AlphaFoldDB" id="A0A1H9MND1"/>
<dbReference type="EMBL" id="FOFV01000007">
    <property type="protein sequence ID" value="SER25029.1"/>
    <property type="molecule type" value="Genomic_DNA"/>
</dbReference>
<dbReference type="STRING" id="65499.SAMN04488000_107122"/>
<dbReference type="GO" id="GO:0006950">
    <property type="term" value="P:response to stress"/>
    <property type="evidence" value="ECO:0007669"/>
    <property type="project" value="TreeGrafter"/>
</dbReference>
<dbReference type="PRINTS" id="PR00598">
    <property type="entry name" value="HTHMARR"/>
</dbReference>
<evidence type="ECO:0000259" key="1">
    <source>
        <dbReference type="PROSITE" id="PS50995"/>
    </source>
</evidence>
<proteinExistence type="predicted"/>
<dbReference type="Proteomes" id="UP000199503">
    <property type="component" value="Unassembled WGS sequence"/>
</dbReference>
<dbReference type="InterPro" id="IPR036390">
    <property type="entry name" value="WH_DNA-bd_sf"/>
</dbReference>
<dbReference type="InterPro" id="IPR039422">
    <property type="entry name" value="MarR/SlyA-like"/>
</dbReference>
<evidence type="ECO:0000313" key="3">
    <source>
        <dbReference type="Proteomes" id="UP000199503"/>
    </source>
</evidence>
<protein>
    <submittedName>
        <fullName evidence="2">DNA-binding transcriptional regulator, MarR family</fullName>
    </submittedName>
</protein>
<dbReference type="PROSITE" id="PS50995">
    <property type="entry name" value="HTH_MARR_2"/>
    <property type="match status" value="1"/>
</dbReference>
<dbReference type="SMART" id="SM00347">
    <property type="entry name" value="HTH_MARR"/>
    <property type="match status" value="1"/>
</dbReference>
<dbReference type="Pfam" id="PF12802">
    <property type="entry name" value="MarR_2"/>
    <property type="match status" value="1"/>
</dbReference>
<name>A0A1H9MND1_9PSEU</name>
<keyword evidence="2" id="KW-0238">DNA-binding</keyword>
<dbReference type="RefSeq" id="WP_218159675.1">
    <property type="nucleotide sequence ID" value="NZ_FOFV01000007.1"/>
</dbReference>
<sequence>MTDVRPAAAEPRWLTAAEMSTWLTITQFMMLLPTALDRQLRDDAGLTHAHYRILAMLSAEDDGSMRMTQLARKTGTTTTRLSHAVSALEERGWVRRRACATDKRGLVAGLTAEGHEFLREAAPGHLAEVRRLVFDHLTEDDVARLGEITAKLLPALTD</sequence>
<organism evidence="2 3">
    <name type="scientific">Lentzea albida</name>
    <dbReference type="NCBI Taxonomy" id="65499"/>
    <lineage>
        <taxon>Bacteria</taxon>
        <taxon>Bacillati</taxon>
        <taxon>Actinomycetota</taxon>
        <taxon>Actinomycetes</taxon>
        <taxon>Pseudonocardiales</taxon>
        <taxon>Pseudonocardiaceae</taxon>
        <taxon>Lentzea</taxon>
    </lineage>
</organism>
<dbReference type="GO" id="GO:0003677">
    <property type="term" value="F:DNA binding"/>
    <property type="evidence" value="ECO:0007669"/>
    <property type="project" value="UniProtKB-KW"/>
</dbReference>
<gene>
    <name evidence="2" type="ORF">SAMN04488000_107122</name>
</gene>
<reference evidence="3" key="1">
    <citation type="submission" date="2016-10" db="EMBL/GenBank/DDBJ databases">
        <authorList>
            <person name="Varghese N."/>
            <person name="Submissions S."/>
        </authorList>
    </citation>
    <scope>NUCLEOTIDE SEQUENCE [LARGE SCALE GENOMIC DNA]</scope>
    <source>
        <strain evidence="3">DSM 44437</strain>
    </source>
</reference>
<dbReference type="PANTHER" id="PTHR33164:SF99">
    <property type="entry name" value="MARR FAMILY REGULATORY PROTEIN"/>
    <property type="match status" value="1"/>
</dbReference>
<dbReference type="GO" id="GO:0003700">
    <property type="term" value="F:DNA-binding transcription factor activity"/>
    <property type="evidence" value="ECO:0007669"/>
    <property type="project" value="InterPro"/>
</dbReference>